<evidence type="ECO:0000313" key="2">
    <source>
        <dbReference type="EMBL" id="ESW07222.1"/>
    </source>
</evidence>
<organism evidence="2 3">
    <name type="scientific">Phaseolus vulgaris</name>
    <name type="common">Kidney bean</name>
    <name type="synonym">French bean</name>
    <dbReference type="NCBI Taxonomy" id="3885"/>
    <lineage>
        <taxon>Eukaryota</taxon>
        <taxon>Viridiplantae</taxon>
        <taxon>Streptophyta</taxon>
        <taxon>Embryophyta</taxon>
        <taxon>Tracheophyta</taxon>
        <taxon>Spermatophyta</taxon>
        <taxon>Magnoliopsida</taxon>
        <taxon>eudicotyledons</taxon>
        <taxon>Gunneridae</taxon>
        <taxon>Pentapetalae</taxon>
        <taxon>rosids</taxon>
        <taxon>fabids</taxon>
        <taxon>Fabales</taxon>
        <taxon>Fabaceae</taxon>
        <taxon>Papilionoideae</taxon>
        <taxon>50 kb inversion clade</taxon>
        <taxon>NPAAA clade</taxon>
        <taxon>indigoferoid/millettioid clade</taxon>
        <taxon>Phaseoleae</taxon>
        <taxon>Phaseolus</taxon>
    </lineage>
</organism>
<proteinExistence type="predicted"/>
<dbReference type="OMA" id="TRFTHHD"/>
<feature type="region of interest" description="Disordered" evidence="1">
    <location>
        <begin position="34"/>
        <end position="57"/>
    </location>
</feature>
<reference evidence="3" key="1">
    <citation type="journal article" date="2014" name="Nat. Genet.">
        <title>A reference genome for common bean and genome-wide analysis of dual domestications.</title>
        <authorList>
            <person name="Schmutz J."/>
            <person name="McClean P.E."/>
            <person name="Mamidi S."/>
            <person name="Wu G.A."/>
            <person name="Cannon S.B."/>
            <person name="Grimwood J."/>
            <person name="Jenkins J."/>
            <person name="Shu S."/>
            <person name="Song Q."/>
            <person name="Chavarro C."/>
            <person name="Torres-Torres M."/>
            <person name="Geffroy V."/>
            <person name="Moghaddam S.M."/>
            <person name="Gao D."/>
            <person name="Abernathy B."/>
            <person name="Barry K."/>
            <person name="Blair M."/>
            <person name="Brick M.A."/>
            <person name="Chovatia M."/>
            <person name="Gepts P."/>
            <person name="Goodstein D.M."/>
            <person name="Gonzales M."/>
            <person name="Hellsten U."/>
            <person name="Hyten D.L."/>
            <person name="Jia G."/>
            <person name="Kelly J.D."/>
            <person name="Kudrna D."/>
            <person name="Lee R."/>
            <person name="Richard M.M."/>
            <person name="Miklas P.N."/>
            <person name="Osorno J.M."/>
            <person name="Rodrigues J."/>
            <person name="Thareau V."/>
            <person name="Urrea C.A."/>
            <person name="Wang M."/>
            <person name="Yu Y."/>
            <person name="Zhang M."/>
            <person name="Wing R.A."/>
            <person name="Cregan P.B."/>
            <person name="Rokhsar D.S."/>
            <person name="Jackson S.A."/>
        </authorList>
    </citation>
    <scope>NUCLEOTIDE SEQUENCE [LARGE SCALE GENOMIC DNA]</scope>
    <source>
        <strain evidence="3">cv. G19833</strain>
    </source>
</reference>
<feature type="compositionally biased region" description="Basic residues" evidence="1">
    <location>
        <begin position="122"/>
        <end position="131"/>
    </location>
</feature>
<dbReference type="Proteomes" id="UP000000226">
    <property type="component" value="Chromosome 10"/>
</dbReference>
<dbReference type="OrthoDB" id="690771at2759"/>
<protein>
    <submittedName>
        <fullName evidence="2">Uncharacterized protein</fullName>
    </submittedName>
</protein>
<evidence type="ECO:0000313" key="3">
    <source>
        <dbReference type="Proteomes" id="UP000000226"/>
    </source>
</evidence>
<gene>
    <name evidence="2" type="ORF">PHAVU_010G111500g</name>
</gene>
<dbReference type="eggNOG" id="ENOG502SCHU">
    <property type="taxonomic scope" value="Eukaryota"/>
</dbReference>
<feature type="region of interest" description="Disordered" evidence="1">
    <location>
        <begin position="122"/>
        <end position="146"/>
    </location>
</feature>
<dbReference type="EMBL" id="CM002297">
    <property type="protein sequence ID" value="ESW07222.1"/>
    <property type="molecule type" value="Genomic_DNA"/>
</dbReference>
<feature type="compositionally biased region" description="Basic and acidic residues" evidence="1">
    <location>
        <begin position="132"/>
        <end position="145"/>
    </location>
</feature>
<dbReference type="AlphaFoldDB" id="V7ANH3"/>
<sequence length="193" mass="22688">MILNVTYKDKKLIKQNPHMIKFLIYRKLRRNPSKVNQENMKTRGKEEEEEEEASKGNETMFMMMKEEDEEEEKAMAIWDCGSPLYDSHELVSLDHIIDRHLMVFPSSIGSSKHIITTFTRHSHHHHHHHHHDMVPHKHGSPEKSKGSFMVTSMSKISVKMVRKKRKNSAEIKGNKMRRGFAGFVIGLLYSWKK</sequence>
<evidence type="ECO:0000256" key="1">
    <source>
        <dbReference type="SAM" id="MobiDB-lite"/>
    </source>
</evidence>
<keyword evidence="3" id="KW-1185">Reference proteome</keyword>
<name>V7ANH3_PHAVU</name>
<dbReference type="PANTHER" id="PTHR33978:SF18">
    <property type="entry name" value="OS01G0656300 PROTEIN"/>
    <property type="match status" value="1"/>
</dbReference>
<dbReference type="Gramene" id="ESW07222">
    <property type="protein sequence ID" value="ESW07222"/>
    <property type="gene ID" value="PHAVU_010G111500g"/>
</dbReference>
<dbReference type="PANTHER" id="PTHR33978">
    <property type="entry name" value="SERINE/THREONINE-KINASE"/>
    <property type="match status" value="1"/>
</dbReference>
<accession>V7ANH3</accession>